<dbReference type="GeneID" id="19196570"/>
<dbReference type="PANTHER" id="PTHR30543">
    <property type="entry name" value="CHROMATE REDUCTASE"/>
    <property type="match status" value="1"/>
</dbReference>
<dbReference type="InterPro" id="IPR029039">
    <property type="entry name" value="Flavoprotein-like_sf"/>
</dbReference>
<dbReference type="OrthoDB" id="68575at2759"/>
<dbReference type="PANTHER" id="PTHR30543:SF21">
    <property type="entry name" value="NAD(P)H-DEPENDENT FMN REDUCTASE LOT6"/>
    <property type="match status" value="1"/>
</dbReference>
<proteinExistence type="predicted"/>
<dbReference type="AlphaFoldDB" id="W9W9W3"/>
<feature type="domain" description="NADPH-dependent FMN reductase-like" evidence="1">
    <location>
        <begin position="6"/>
        <end position="149"/>
    </location>
</feature>
<dbReference type="GO" id="GO:0016491">
    <property type="term" value="F:oxidoreductase activity"/>
    <property type="evidence" value="ECO:0007669"/>
    <property type="project" value="InterPro"/>
</dbReference>
<reference evidence="2 3" key="1">
    <citation type="submission" date="2013-03" db="EMBL/GenBank/DDBJ databases">
        <title>The Genome Sequence of Cladophialophora psammophila CBS 110553.</title>
        <authorList>
            <consortium name="The Broad Institute Genomics Platform"/>
            <person name="Cuomo C."/>
            <person name="de Hoog S."/>
            <person name="Gorbushina A."/>
            <person name="Walker B."/>
            <person name="Young S.K."/>
            <person name="Zeng Q."/>
            <person name="Gargeya S."/>
            <person name="Fitzgerald M."/>
            <person name="Haas B."/>
            <person name="Abouelleil A."/>
            <person name="Allen A.W."/>
            <person name="Alvarado L."/>
            <person name="Arachchi H.M."/>
            <person name="Berlin A.M."/>
            <person name="Chapman S.B."/>
            <person name="Gainer-Dewar J."/>
            <person name="Goldberg J."/>
            <person name="Griggs A."/>
            <person name="Gujja S."/>
            <person name="Hansen M."/>
            <person name="Howarth C."/>
            <person name="Imamovic A."/>
            <person name="Ireland A."/>
            <person name="Larimer J."/>
            <person name="McCowan C."/>
            <person name="Murphy C."/>
            <person name="Pearson M."/>
            <person name="Poon T.W."/>
            <person name="Priest M."/>
            <person name="Roberts A."/>
            <person name="Saif S."/>
            <person name="Shea T."/>
            <person name="Sisk P."/>
            <person name="Sykes S."/>
            <person name="Wortman J."/>
            <person name="Nusbaum C."/>
            <person name="Birren B."/>
        </authorList>
    </citation>
    <scope>NUCLEOTIDE SEQUENCE [LARGE SCALE GENOMIC DNA]</scope>
    <source>
        <strain evidence="2 3">CBS 110553</strain>
    </source>
</reference>
<evidence type="ECO:0000313" key="2">
    <source>
        <dbReference type="EMBL" id="EXJ61326.1"/>
    </source>
</evidence>
<dbReference type="EMBL" id="AMGX01000029">
    <property type="protein sequence ID" value="EXJ61326.1"/>
    <property type="molecule type" value="Genomic_DNA"/>
</dbReference>
<dbReference type="SUPFAM" id="SSF52218">
    <property type="entry name" value="Flavoproteins"/>
    <property type="match status" value="1"/>
</dbReference>
<evidence type="ECO:0000259" key="1">
    <source>
        <dbReference type="Pfam" id="PF03358"/>
    </source>
</evidence>
<protein>
    <recommendedName>
        <fullName evidence="1">NADPH-dependent FMN reductase-like domain-containing protein</fullName>
    </recommendedName>
</protein>
<organism evidence="2 3">
    <name type="scientific">Cladophialophora psammophila CBS 110553</name>
    <dbReference type="NCBI Taxonomy" id="1182543"/>
    <lineage>
        <taxon>Eukaryota</taxon>
        <taxon>Fungi</taxon>
        <taxon>Dikarya</taxon>
        <taxon>Ascomycota</taxon>
        <taxon>Pezizomycotina</taxon>
        <taxon>Eurotiomycetes</taxon>
        <taxon>Chaetothyriomycetidae</taxon>
        <taxon>Chaetothyriales</taxon>
        <taxon>Herpotrichiellaceae</taxon>
        <taxon>Cladophialophora</taxon>
    </lineage>
</organism>
<gene>
    <name evidence="2" type="ORF">A1O5_11884</name>
</gene>
<dbReference type="Pfam" id="PF03358">
    <property type="entry name" value="FMN_red"/>
    <property type="match status" value="1"/>
</dbReference>
<dbReference type="Proteomes" id="UP000019471">
    <property type="component" value="Unassembled WGS sequence"/>
</dbReference>
<dbReference type="GO" id="GO:0010181">
    <property type="term" value="F:FMN binding"/>
    <property type="evidence" value="ECO:0007669"/>
    <property type="project" value="TreeGrafter"/>
</dbReference>
<comment type="caution">
    <text evidence="2">The sequence shown here is derived from an EMBL/GenBank/DDBJ whole genome shotgun (WGS) entry which is preliminary data.</text>
</comment>
<dbReference type="STRING" id="1182543.W9W9W3"/>
<dbReference type="HOGENOM" id="CLU_055322_2_0_1"/>
<sequence>MSAPIQVAILTGSTRPTRIGPEVASWLSKIIQSDPSMAHAQFSIVDLVQFGLASFNEPVTPALVKNLTLFENPATKAWNQEIAKYDAYIVLSPEYHQGIPGALKNAIDFLYHAWSGKPVMIVTYGIFGGGHASLHLHQVLGDGIGMKLVDIAPKLEFPGRDELKNNTSAALFEAMKGKVAEDTLRFWEEEKREDIVEGATKLLNMAGSA</sequence>
<dbReference type="InterPro" id="IPR005025">
    <property type="entry name" value="FMN_Rdtase-like_dom"/>
</dbReference>
<dbReference type="InterPro" id="IPR050712">
    <property type="entry name" value="NAD(P)H-dep_reductase"/>
</dbReference>
<evidence type="ECO:0000313" key="3">
    <source>
        <dbReference type="Proteomes" id="UP000019471"/>
    </source>
</evidence>
<dbReference type="RefSeq" id="XP_007750643.1">
    <property type="nucleotide sequence ID" value="XM_007752453.1"/>
</dbReference>
<dbReference type="GO" id="GO:0005829">
    <property type="term" value="C:cytosol"/>
    <property type="evidence" value="ECO:0007669"/>
    <property type="project" value="TreeGrafter"/>
</dbReference>
<accession>W9W9W3</accession>
<keyword evidence="3" id="KW-1185">Reference proteome</keyword>
<name>W9W9W3_9EURO</name>
<dbReference type="Gene3D" id="3.40.50.360">
    <property type="match status" value="1"/>
</dbReference>
<dbReference type="eggNOG" id="KOG4530">
    <property type="taxonomic scope" value="Eukaryota"/>
</dbReference>